<evidence type="ECO:0008006" key="4">
    <source>
        <dbReference type="Google" id="ProtNLM"/>
    </source>
</evidence>
<dbReference type="AlphaFoldDB" id="A0A2B2M036"/>
<reference evidence="2 3" key="1">
    <citation type="submission" date="2017-09" db="EMBL/GenBank/DDBJ databases">
        <title>Large-scale bioinformatics analysis of Bacillus genomes uncovers conserved roles of natural products in bacterial physiology.</title>
        <authorList>
            <consortium name="Agbiome Team Llc"/>
            <person name="Bleich R.M."/>
            <person name="Grubbs K.J."/>
            <person name="Santa Maria K.C."/>
            <person name="Allen S.E."/>
            <person name="Farag S."/>
            <person name="Shank E.A."/>
            <person name="Bowers A."/>
        </authorList>
    </citation>
    <scope>NUCLEOTIDE SEQUENCE [LARGE SCALE GENOMIC DNA]</scope>
    <source>
        <strain evidence="2 3">AFS070861</strain>
    </source>
</reference>
<sequence>MDVKYRPEPWQNMGDGMNRITKDALMKLREANESLKRIDGRIRDLDSDGSIHFNPKDQSQKIGELLDSYTTLQKYCGEVGRIVSEHIDKPFLVEMDKFAQKMRDTSILSFETNNRIGSTTTTVLPGAHAGYGSVPQTIQKKKDKITVEDIFKDSPAFDNVLRAEYKELKKQNPDAKLNYEEYKKVVPSTRGFEYKSIEDEQKKLEMVRDIGIGVGIIITTILCPPLGAAAAVVYGGVQIKSGIDGEDWGTHRKLSQEERVGNIIFGGLDAIPVVGAVGKGVKAFKGTSELADLAKLLKFKEGIPGFNPNLSKNVVQSLRDNKAIMLDRLKLASLKMEKSRNEKMYQLGEKIAKSIDDRTAKSASFEVDGNGLLLSKQGGTDFQSWVNKHHTESNKIIDDKIKGVEASLASKRVDNTGNKVAGLDSSGKFFDDVLESKYQDYVNRNTKSGKNIRDRLDWKEASDKWAKLRNQGRDFEIEAINEFKKVATDVQEQITIVTKDGTKIRVDAIGYDKKTGALLIEEYKSSATAPLTSNQRDGFVELLESGGVIVGEGKGIFINGVEIPPGTAVKIVRPNIRE</sequence>
<evidence type="ECO:0000313" key="3">
    <source>
        <dbReference type="Proteomes" id="UP000224386"/>
    </source>
</evidence>
<organism evidence="2 3">
    <name type="scientific">Bacillus cereus</name>
    <dbReference type="NCBI Taxonomy" id="1396"/>
    <lineage>
        <taxon>Bacteria</taxon>
        <taxon>Bacillati</taxon>
        <taxon>Bacillota</taxon>
        <taxon>Bacilli</taxon>
        <taxon>Bacillales</taxon>
        <taxon>Bacillaceae</taxon>
        <taxon>Bacillus</taxon>
        <taxon>Bacillus cereus group</taxon>
    </lineage>
</organism>
<feature type="transmembrane region" description="Helical" evidence="1">
    <location>
        <begin position="210"/>
        <end position="234"/>
    </location>
</feature>
<accession>A0A2B2M036</accession>
<dbReference type="EMBL" id="NVAP01000010">
    <property type="protein sequence ID" value="PFQ50447.1"/>
    <property type="molecule type" value="Genomic_DNA"/>
</dbReference>
<name>A0A2B2M036_BACCE</name>
<dbReference type="RefSeq" id="WP_098611758.1">
    <property type="nucleotide sequence ID" value="NZ_NVAP01000010.1"/>
</dbReference>
<keyword evidence="1" id="KW-1133">Transmembrane helix</keyword>
<keyword evidence="1" id="KW-0472">Membrane</keyword>
<keyword evidence="1" id="KW-0812">Transmembrane</keyword>
<comment type="caution">
    <text evidence="2">The sequence shown here is derived from an EMBL/GenBank/DDBJ whole genome shotgun (WGS) entry which is preliminary data.</text>
</comment>
<proteinExistence type="predicted"/>
<gene>
    <name evidence="2" type="ORF">COK05_05460</name>
</gene>
<evidence type="ECO:0000313" key="2">
    <source>
        <dbReference type="EMBL" id="PFQ50447.1"/>
    </source>
</evidence>
<dbReference type="PANTHER" id="PTHR34976">
    <property type="entry name" value="RIBONUCLEASE YQCG-RELATED"/>
    <property type="match status" value="1"/>
</dbReference>
<protein>
    <recommendedName>
        <fullName evidence="4">ADP-ribosyltransferase</fullName>
    </recommendedName>
</protein>
<evidence type="ECO:0000256" key="1">
    <source>
        <dbReference type="SAM" id="Phobius"/>
    </source>
</evidence>
<dbReference type="InterPro" id="IPR051768">
    <property type="entry name" value="Bact_secretion_toxin"/>
</dbReference>
<dbReference type="Proteomes" id="UP000224386">
    <property type="component" value="Unassembled WGS sequence"/>
</dbReference>
<dbReference type="PANTHER" id="PTHR34976:SF2">
    <property type="entry name" value="TYPE VII SECRETION SYSTEM PROTEIN ESSD"/>
    <property type="match status" value="1"/>
</dbReference>